<keyword evidence="1" id="KW-0472">Membrane</keyword>
<sequence length="144" mass="15932">MKLKPLLITACILSTAVLVSFFTFCFFLLSSCKKKDDSGNCGSYGGVVASNTYLFWIDHDFSCGQITVEVKDVDGKVVTPFQGKISYTAASAPECSNVNYNKYATFDLYMGKTYTYRATCTGKTWTGTIIVPCEQNQCKNIQLQ</sequence>
<reference evidence="2 3" key="1">
    <citation type="submission" date="2016-03" db="EMBL/GenBank/DDBJ databases">
        <title>Niastella vici sp. nov., isolated from farmland soil.</title>
        <authorList>
            <person name="Chen L."/>
            <person name="Wang D."/>
            <person name="Yang S."/>
            <person name="Wang G."/>
        </authorList>
    </citation>
    <scope>NUCLEOTIDE SEQUENCE [LARGE SCALE GENOMIC DNA]</scope>
    <source>
        <strain evidence="2 3">DJ57</strain>
    </source>
</reference>
<evidence type="ECO:0000256" key="1">
    <source>
        <dbReference type="SAM" id="Phobius"/>
    </source>
</evidence>
<dbReference type="OrthoDB" id="1362641at2"/>
<evidence type="ECO:0000313" key="3">
    <source>
        <dbReference type="Proteomes" id="UP000192796"/>
    </source>
</evidence>
<dbReference type="STRING" id="1703345.A3860_02520"/>
<comment type="caution">
    <text evidence="2">The sequence shown here is derived from an EMBL/GenBank/DDBJ whole genome shotgun (WGS) entry which is preliminary data.</text>
</comment>
<accession>A0A1V9G9P0</accession>
<name>A0A1V9G9P0_9BACT</name>
<dbReference type="Proteomes" id="UP000192796">
    <property type="component" value="Unassembled WGS sequence"/>
</dbReference>
<evidence type="ECO:0000313" key="2">
    <source>
        <dbReference type="EMBL" id="OQP67254.1"/>
    </source>
</evidence>
<dbReference type="RefSeq" id="WP_081144948.1">
    <property type="nucleotide sequence ID" value="NZ_LVYD01000001.1"/>
</dbReference>
<keyword evidence="3" id="KW-1185">Reference proteome</keyword>
<keyword evidence="1" id="KW-1133">Transmembrane helix</keyword>
<proteinExistence type="predicted"/>
<dbReference type="EMBL" id="LVYD01000001">
    <property type="protein sequence ID" value="OQP67254.1"/>
    <property type="molecule type" value="Genomic_DNA"/>
</dbReference>
<feature type="transmembrane region" description="Helical" evidence="1">
    <location>
        <begin position="6"/>
        <end position="29"/>
    </location>
</feature>
<keyword evidence="1" id="KW-0812">Transmembrane</keyword>
<protein>
    <submittedName>
        <fullName evidence="2">Uncharacterized protein</fullName>
    </submittedName>
</protein>
<dbReference type="AlphaFoldDB" id="A0A1V9G9P0"/>
<organism evidence="2 3">
    <name type="scientific">Niastella vici</name>
    <dbReference type="NCBI Taxonomy" id="1703345"/>
    <lineage>
        <taxon>Bacteria</taxon>
        <taxon>Pseudomonadati</taxon>
        <taxon>Bacteroidota</taxon>
        <taxon>Chitinophagia</taxon>
        <taxon>Chitinophagales</taxon>
        <taxon>Chitinophagaceae</taxon>
        <taxon>Niastella</taxon>
    </lineage>
</organism>
<gene>
    <name evidence="2" type="ORF">A3860_02520</name>
</gene>
<dbReference type="PROSITE" id="PS51257">
    <property type="entry name" value="PROKAR_LIPOPROTEIN"/>
    <property type="match status" value="1"/>
</dbReference>